<comment type="caution">
    <text evidence="2">The sequence shown here is derived from an EMBL/GenBank/DDBJ whole genome shotgun (WGS) entry which is preliminary data.</text>
</comment>
<name>A0A9P6ALR2_9AGAM</name>
<sequence>MSQQYSSTNSNGQMAAHIVPFPSLAHSLSSLQYATSMQDVPIHHQGPKGRAAESEEKLKRAIQSSSSQTAPATSQGYYSAPQGGQTPTSKDYLMMRRYVSAFSQTDRRQCSSRRSSQYSPINVSVVTPTVSAHLPSSRCSPSSYSSINREHLRQRISSVIHPKYLLMLIRVSRDVLHMSLHCFAFFGISAHRFPRFNYPHLPSSFSVLGPLLLLS</sequence>
<keyword evidence="3" id="KW-1185">Reference proteome</keyword>
<feature type="compositionally biased region" description="Low complexity" evidence="1">
    <location>
        <begin position="63"/>
        <end position="75"/>
    </location>
</feature>
<dbReference type="OrthoDB" id="3267993at2759"/>
<evidence type="ECO:0000256" key="1">
    <source>
        <dbReference type="SAM" id="MobiDB-lite"/>
    </source>
</evidence>
<feature type="compositionally biased region" description="Basic and acidic residues" evidence="1">
    <location>
        <begin position="50"/>
        <end position="59"/>
    </location>
</feature>
<proteinExistence type="predicted"/>
<organism evidence="2 3">
    <name type="scientific">Hydnum rufescens UP504</name>
    <dbReference type="NCBI Taxonomy" id="1448309"/>
    <lineage>
        <taxon>Eukaryota</taxon>
        <taxon>Fungi</taxon>
        <taxon>Dikarya</taxon>
        <taxon>Basidiomycota</taxon>
        <taxon>Agaricomycotina</taxon>
        <taxon>Agaricomycetes</taxon>
        <taxon>Cantharellales</taxon>
        <taxon>Hydnaceae</taxon>
        <taxon>Hydnum</taxon>
    </lineage>
</organism>
<evidence type="ECO:0000313" key="2">
    <source>
        <dbReference type="EMBL" id="KAF9507121.1"/>
    </source>
</evidence>
<dbReference type="EMBL" id="MU129090">
    <property type="protein sequence ID" value="KAF9507121.1"/>
    <property type="molecule type" value="Genomic_DNA"/>
</dbReference>
<dbReference type="Proteomes" id="UP000886523">
    <property type="component" value="Unassembled WGS sequence"/>
</dbReference>
<reference evidence="2" key="1">
    <citation type="journal article" date="2020" name="Nat. Commun.">
        <title>Large-scale genome sequencing of mycorrhizal fungi provides insights into the early evolution of symbiotic traits.</title>
        <authorList>
            <person name="Miyauchi S."/>
            <person name="Kiss E."/>
            <person name="Kuo A."/>
            <person name="Drula E."/>
            <person name="Kohler A."/>
            <person name="Sanchez-Garcia M."/>
            <person name="Morin E."/>
            <person name="Andreopoulos B."/>
            <person name="Barry K.W."/>
            <person name="Bonito G."/>
            <person name="Buee M."/>
            <person name="Carver A."/>
            <person name="Chen C."/>
            <person name="Cichocki N."/>
            <person name="Clum A."/>
            <person name="Culley D."/>
            <person name="Crous P.W."/>
            <person name="Fauchery L."/>
            <person name="Girlanda M."/>
            <person name="Hayes R.D."/>
            <person name="Keri Z."/>
            <person name="LaButti K."/>
            <person name="Lipzen A."/>
            <person name="Lombard V."/>
            <person name="Magnuson J."/>
            <person name="Maillard F."/>
            <person name="Murat C."/>
            <person name="Nolan M."/>
            <person name="Ohm R.A."/>
            <person name="Pangilinan J."/>
            <person name="Pereira M.F."/>
            <person name="Perotto S."/>
            <person name="Peter M."/>
            <person name="Pfister S."/>
            <person name="Riley R."/>
            <person name="Sitrit Y."/>
            <person name="Stielow J.B."/>
            <person name="Szollosi G."/>
            <person name="Zifcakova L."/>
            <person name="Stursova M."/>
            <person name="Spatafora J.W."/>
            <person name="Tedersoo L."/>
            <person name="Vaario L.M."/>
            <person name="Yamada A."/>
            <person name="Yan M."/>
            <person name="Wang P."/>
            <person name="Xu J."/>
            <person name="Bruns T."/>
            <person name="Baldrian P."/>
            <person name="Vilgalys R."/>
            <person name="Dunand C."/>
            <person name="Henrissat B."/>
            <person name="Grigoriev I.V."/>
            <person name="Hibbett D."/>
            <person name="Nagy L.G."/>
            <person name="Martin F.M."/>
        </authorList>
    </citation>
    <scope>NUCLEOTIDE SEQUENCE</scope>
    <source>
        <strain evidence="2">UP504</strain>
    </source>
</reference>
<protein>
    <submittedName>
        <fullName evidence="2">Uncharacterized protein</fullName>
    </submittedName>
</protein>
<dbReference type="AlphaFoldDB" id="A0A9P6ALR2"/>
<accession>A0A9P6ALR2</accession>
<evidence type="ECO:0000313" key="3">
    <source>
        <dbReference type="Proteomes" id="UP000886523"/>
    </source>
</evidence>
<gene>
    <name evidence="2" type="ORF">BS47DRAFT_1489024</name>
</gene>
<feature type="region of interest" description="Disordered" evidence="1">
    <location>
        <begin position="41"/>
        <end position="89"/>
    </location>
</feature>